<dbReference type="Gene3D" id="3.40.50.300">
    <property type="entry name" value="P-loop containing nucleotide triphosphate hydrolases"/>
    <property type="match status" value="1"/>
</dbReference>
<sequence>MKESDVVIIFGGEEENYLTLMDKKLLYIACSRALHRLVIYYL</sequence>
<keyword evidence="1" id="KW-0347">Helicase</keyword>
<dbReference type="EMBL" id="FQXJ01000004">
    <property type="protein sequence ID" value="SHH64124.1"/>
    <property type="molecule type" value="Genomic_DNA"/>
</dbReference>
<keyword evidence="2" id="KW-1185">Reference proteome</keyword>
<dbReference type="AlphaFoldDB" id="A0A1M5UMB0"/>
<dbReference type="InterPro" id="IPR027417">
    <property type="entry name" value="P-loop_NTPase"/>
</dbReference>
<keyword evidence="1" id="KW-0378">Hydrolase</keyword>
<organism evidence="1 2">
    <name type="scientific">Desulfosporosinus lacus DSM 15449</name>
    <dbReference type="NCBI Taxonomy" id="1121420"/>
    <lineage>
        <taxon>Bacteria</taxon>
        <taxon>Bacillati</taxon>
        <taxon>Bacillota</taxon>
        <taxon>Clostridia</taxon>
        <taxon>Eubacteriales</taxon>
        <taxon>Desulfitobacteriaceae</taxon>
        <taxon>Desulfosporosinus</taxon>
    </lineage>
</organism>
<keyword evidence="1" id="KW-0547">Nucleotide-binding</keyword>
<gene>
    <name evidence="1" type="ORF">SAMN02746098_01004</name>
</gene>
<reference evidence="2" key="1">
    <citation type="submission" date="2016-11" db="EMBL/GenBank/DDBJ databases">
        <authorList>
            <person name="Varghese N."/>
            <person name="Submissions S."/>
        </authorList>
    </citation>
    <scope>NUCLEOTIDE SEQUENCE [LARGE SCALE GENOMIC DNA]</scope>
    <source>
        <strain evidence="2">DSM 15449</strain>
    </source>
</reference>
<protein>
    <submittedName>
        <fullName evidence="1">DNA helicase-2 / ATP-dependent DNA helicase PcrA</fullName>
    </submittedName>
</protein>
<keyword evidence="1" id="KW-0067">ATP-binding</keyword>
<dbReference type="Proteomes" id="UP000183954">
    <property type="component" value="Unassembled WGS sequence"/>
</dbReference>
<evidence type="ECO:0000313" key="2">
    <source>
        <dbReference type="Proteomes" id="UP000183954"/>
    </source>
</evidence>
<dbReference type="GO" id="GO:0004386">
    <property type="term" value="F:helicase activity"/>
    <property type="evidence" value="ECO:0007669"/>
    <property type="project" value="UniProtKB-KW"/>
</dbReference>
<name>A0A1M5UMB0_9FIRM</name>
<evidence type="ECO:0000313" key="1">
    <source>
        <dbReference type="EMBL" id="SHH64124.1"/>
    </source>
</evidence>
<accession>A0A1M5UMB0</accession>
<proteinExistence type="predicted"/>